<feature type="transmembrane region" description="Helical" evidence="1">
    <location>
        <begin position="485"/>
        <end position="510"/>
    </location>
</feature>
<feature type="transmembrane region" description="Helical" evidence="1">
    <location>
        <begin position="339"/>
        <end position="361"/>
    </location>
</feature>
<sequence>MTQKLLNPIPYIVLIATLTVFLIGSGSLNSADTLRRLQVTRSLWTNAPQVLENDQNAKGFSAIGKDGNRYVTWGMGQSLVMLPADIFAHNLTKALNLQKGNSDKLINGIVSYLTFPLINILAIVASFNLLKNLDFNIKQAAFGTLSLLFCTSFLHYSQIHQENSLDFLMTTSGYLLHLLWLASNSILFLWLGLSALGFNLLIRLPLAINSISVAIFTGVQIYLQSKLATYDLNHTKKSIIKYLTVAAIVYGFFLGIDRFYHWMRFDTFSGSYTSIWAEQMKSNNPNLPNSFPFSVPFIEGFLGFLFSPERSIFLFNPLILVTLYISIKNWKDISYKVRAFLLSLIFLLLVTITTYSTWFLWGGAGSWGSRYTTTASQLISLIAIPLAMKFSLKNVIEKFVFKVIILVSLLIQLSSVLFDFNLELTQKDVSSQFTVVQRFLNAVAIFTGNFDNWGLRPSSVPANESQRFITIMFFPWKNASGLLPAHLTIVIQFAWIVCLIILIYLIWVLLKKVSVIQD</sequence>
<feature type="transmembrane region" description="Helical" evidence="1">
    <location>
        <begin position="239"/>
        <end position="256"/>
    </location>
</feature>
<protein>
    <submittedName>
        <fullName evidence="2">Uncharacterized protein</fullName>
    </submittedName>
</protein>
<keyword evidence="1" id="KW-0812">Transmembrane</keyword>
<feature type="transmembrane region" description="Helical" evidence="1">
    <location>
        <begin position="367"/>
        <end position="387"/>
    </location>
</feature>
<reference evidence="2 3" key="1">
    <citation type="journal article" date="2020" name="ISME J.">
        <title>Comparative genomics reveals insights into cyanobacterial evolution and habitat adaptation.</title>
        <authorList>
            <person name="Chen M.Y."/>
            <person name="Teng W.K."/>
            <person name="Zhao L."/>
            <person name="Hu C.X."/>
            <person name="Zhou Y.K."/>
            <person name="Han B.P."/>
            <person name="Song L.R."/>
            <person name="Shu W.S."/>
        </authorList>
    </citation>
    <scope>NUCLEOTIDE SEQUENCE [LARGE SCALE GENOMIC DNA]</scope>
    <source>
        <strain evidence="2 3">FACHB-723</strain>
    </source>
</reference>
<organism evidence="2 3">
    <name type="scientific">Pseudanabaena mucicola FACHB-723</name>
    <dbReference type="NCBI Taxonomy" id="2692860"/>
    <lineage>
        <taxon>Bacteria</taxon>
        <taxon>Bacillati</taxon>
        <taxon>Cyanobacteriota</taxon>
        <taxon>Cyanophyceae</taxon>
        <taxon>Pseudanabaenales</taxon>
        <taxon>Pseudanabaenaceae</taxon>
        <taxon>Pseudanabaena</taxon>
    </lineage>
</organism>
<dbReference type="EMBL" id="JACJQB010000013">
    <property type="protein sequence ID" value="MBD2188226.1"/>
    <property type="molecule type" value="Genomic_DNA"/>
</dbReference>
<keyword evidence="1" id="KW-0472">Membrane</keyword>
<feature type="transmembrane region" description="Helical" evidence="1">
    <location>
        <begin position="178"/>
        <end position="198"/>
    </location>
</feature>
<feature type="transmembrane region" description="Helical" evidence="1">
    <location>
        <begin position="105"/>
        <end position="127"/>
    </location>
</feature>
<dbReference type="RefSeq" id="WP_190403086.1">
    <property type="nucleotide sequence ID" value="NZ_JACJQB010000013.1"/>
</dbReference>
<proteinExistence type="predicted"/>
<name>A0ABR7ZW79_9CYAN</name>
<feature type="transmembrane region" description="Helical" evidence="1">
    <location>
        <begin position="399"/>
        <end position="418"/>
    </location>
</feature>
<feature type="transmembrane region" description="Helical" evidence="1">
    <location>
        <begin position="139"/>
        <end position="157"/>
    </location>
</feature>
<evidence type="ECO:0000313" key="2">
    <source>
        <dbReference type="EMBL" id="MBD2188226.1"/>
    </source>
</evidence>
<feature type="transmembrane region" description="Helical" evidence="1">
    <location>
        <begin position="204"/>
        <end position="223"/>
    </location>
</feature>
<keyword evidence="3" id="KW-1185">Reference proteome</keyword>
<comment type="caution">
    <text evidence="2">The sequence shown here is derived from an EMBL/GenBank/DDBJ whole genome shotgun (WGS) entry which is preliminary data.</text>
</comment>
<keyword evidence="1" id="KW-1133">Transmembrane helix</keyword>
<evidence type="ECO:0000313" key="3">
    <source>
        <dbReference type="Proteomes" id="UP000642094"/>
    </source>
</evidence>
<gene>
    <name evidence="2" type="ORF">H6F41_08735</name>
</gene>
<feature type="transmembrane region" description="Helical" evidence="1">
    <location>
        <begin position="12"/>
        <end position="31"/>
    </location>
</feature>
<evidence type="ECO:0000256" key="1">
    <source>
        <dbReference type="SAM" id="Phobius"/>
    </source>
</evidence>
<dbReference type="Proteomes" id="UP000642094">
    <property type="component" value="Unassembled WGS sequence"/>
</dbReference>
<accession>A0ABR7ZW79</accession>